<dbReference type="GO" id="GO:0016020">
    <property type="term" value="C:membrane"/>
    <property type="evidence" value="ECO:0007669"/>
    <property type="project" value="UniProtKB-SubCell"/>
</dbReference>
<evidence type="ECO:0000256" key="3">
    <source>
        <dbReference type="ARBA" id="ARBA00022448"/>
    </source>
</evidence>
<feature type="transmembrane region" description="Helical" evidence="7">
    <location>
        <begin position="481"/>
        <end position="502"/>
    </location>
</feature>
<evidence type="ECO:0000256" key="6">
    <source>
        <dbReference type="ARBA" id="ARBA00023136"/>
    </source>
</evidence>
<evidence type="ECO:0000256" key="7">
    <source>
        <dbReference type="SAM" id="Phobius"/>
    </source>
</evidence>
<evidence type="ECO:0000256" key="1">
    <source>
        <dbReference type="ARBA" id="ARBA00004141"/>
    </source>
</evidence>
<protein>
    <submittedName>
        <fullName evidence="8">Uncharacterized protein</fullName>
    </submittedName>
</protein>
<dbReference type="SUPFAM" id="SSF103481">
    <property type="entry name" value="Multidrug resistance efflux transporter EmrE"/>
    <property type="match status" value="1"/>
</dbReference>
<dbReference type="OMA" id="WINIMYI"/>
<keyword evidence="5 7" id="KW-1133">Transmembrane helix</keyword>
<dbReference type="InterPro" id="IPR037185">
    <property type="entry name" value="EmrE-like"/>
</dbReference>
<feature type="transmembrane region" description="Helical" evidence="7">
    <location>
        <begin position="197"/>
        <end position="215"/>
    </location>
</feature>
<dbReference type="eggNOG" id="ENOG502QR5M">
    <property type="taxonomic scope" value="Eukaryota"/>
</dbReference>
<keyword evidence="9" id="KW-1185">Reference proteome</keyword>
<evidence type="ECO:0000313" key="9">
    <source>
        <dbReference type="Proteomes" id="UP000000759"/>
    </source>
</evidence>
<keyword evidence="3" id="KW-0813">Transport</keyword>
<sequence>MEEPRGNLHVQLGETLGSTHPTSGRALWEDNTVSEGISPALEHDLPTHPVHDGLEYEVLVGASSVVTSPLTPVPPLATALNRDKDSYGCGQTSDWKLILSFICLVISGSANVVMTKLQAIPMFNYPIFLNLWINIMYIPICFAYILPVSRFGWFRDAIPLEHTKMSKKPFVIMGALDCFAYSMQIFASVYLPGPLLVLLPQAAIPISMVLSRYVLQERFHRWQYLGAAIVLAGIAIVLEPVLRHRHAPDFYCEAVDVDHDCTICKVELTQETCLSHRRSDVRDVWKTAFYINGSHTQIDALCQWLPSAEAEREEEFLTVGWSLVIIASCIPMALSTIYKQIALSPSDNNMTQEAKVLDPIFMNGWIAVFQLLFSIVVSVPAGMVSSPSIAPWDVPRNLWDGFRCYDGHGTIETGCHVDDACSNNAAFFVNLALIANLTFTFFTMYILKYGSTALLFLALTVMVPIGNLAFSLPFMPQTTTLHVSDILGLAIILCGLVLYRIYELPGSCDDDLLHRDGDPNSNHGSNDSTSTLREPLLVQTGEV</sequence>
<dbReference type="OrthoDB" id="416555at2759"/>
<organism evidence="8 9">
    <name type="scientific">Phaeodactylum tricornutum (strain CCAP 1055/1)</name>
    <dbReference type="NCBI Taxonomy" id="556484"/>
    <lineage>
        <taxon>Eukaryota</taxon>
        <taxon>Sar</taxon>
        <taxon>Stramenopiles</taxon>
        <taxon>Ochrophyta</taxon>
        <taxon>Bacillariophyta</taxon>
        <taxon>Bacillariophyceae</taxon>
        <taxon>Bacillariophycidae</taxon>
        <taxon>Naviculales</taxon>
        <taxon>Phaeodactylaceae</taxon>
        <taxon>Phaeodactylum</taxon>
    </lineage>
</organism>
<feature type="transmembrane region" description="Helical" evidence="7">
    <location>
        <begin position="360"/>
        <end position="383"/>
    </location>
</feature>
<dbReference type="EMBL" id="CM000609">
    <property type="protein sequence ID" value="EEC49120.1"/>
    <property type="molecule type" value="Genomic_DNA"/>
</dbReference>
<comment type="subcellular location">
    <subcellularLocation>
        <location evidence="1">Membrane</location>
        <topology evidence="1">Multi-pass membrane protein</topology>
    </subcellularLocation>
</comment>
<dbReference type="STRING" id="556484.B7FX90"/>
<dbReference type="PaxDb" id="2850-Phatr45312"/>
<dbReference type="KEGG" id="pti:PHATRDRAFT_45312"/>
<dbReference type="HOGENOM" id="CLU_502028_0_0_1"/>
<dbReference type="PANTHER" id="PTHR31326">
    <property type="entry name" value="PROTEIN CLT2, CHLOROPLASTIC"/>
    <property type="match status" value="1"/>
</dbReference>
<dbReference type="Pfam" id="PF08627">
    <property type="entry name" value="CRT-like"/>
    <property type="match status" value="2"/>
</dbReference>
<dbReference type="AlphaFoldDB" id="B7FX90"/>
<dbReference type="PANTHER" id="PTHR31326:SF1">
    <property type="entry name" value="PROTEIN CLT2, CHLOROPLASTIC"/>
    <property type="match status" value="1"/>
</dbReference>
<evidence type="ECO:0000256" key="4">
    <source>
        <dbReference type="ARBA" id="ARBA00022692"/>
    </source>
</evidence>
<feature type="transmembrane region" description="Helical" evidence="7">
    <location>
        <begin position="170"/>
        <end position="191"/>
    </location>
</feature>
<evidence type="ECO:0000313" key="8">
    <source>
        <dbReference type="EMBL" id="EEC49120.1"/>
    </source>
</evidence>
<dbReference type="Proteomes" id="UP000000759">
    <property type="component" value="Chromosome 6"/>
</dbReference>
<proteinExistence type="inferred from homology"/>
<feature type="transmembrane region" description="Helical" evidence="7">
    <location>
        <begin position="427"/>
        <end position="447"/>
    </location>
</feature>
<gene>
    <name evidence="8" type="ORF">PHATRDRAFT_45312</name>
</gene>
<evidence type="ECO:0000256" key="5">
    <source>
        <dbReference type="ARBA" id="ARBA00022989"/>
    </source>
</evidence>
<keyword evidence="6 7" id="KW-0472">Membrane</keyword>
<feature type="transmembrane region" description="Helical" evidence="7">
    <location>
        <begin position="319"/>
        <end position="339"/>
    </location>
</feature>
<dbReference type="InParanoid" id="B7FX90"/>
<feature type="transmembrane region" description="Helical" evidence="7">
    <location>
        <begin position="97"/>
        <end position="115"/>
    </location>
</feature>
<evidence type="ECO:0000256" key="2">
    <source>
        <dbReference type="ARBA" id="ARBA00006690"/>
    </source>
</evidence>
<comment type="similarity">
    <text evidence="2">Belongs to the CRT-like transporter family.</text>
</comment>
<feature type="transmembrane region" description="Helical" evidence="7">
    <location>
        <begin position="222"/>
        <end position="242"/>
    </location>
</feature>
<keyword evidence="4 7" id="KW-0812">Transmembrane</keyword>
<dbReference type="RefSeq" id="XP_002179297.1">
    <property type="nucleotide sequence ID" value="XM_002179261.1"/>
</dbReference>
<feature type="transmembrane region" description="Helical" evidence="7">
    <location>
        <begin position="454"/>
        <end position="475"/>
    </location>
</feature>
<feature type="transmembrane region" description="Helical" evidence="7">
    <location>
        <begin position="127"/>
        <end position="149"/>
    </location>
</feature>
<dbReference type="GeneID" id="7199959"/>
<dbReference type="InterPro" id="IPR013936">
    <property type="entry name" value="CRT-like"/>
</dbReference>
<reference evidence="9" key="2">
    <citation type="submission" date="2008-08" db="EMBL/GenBank/DDBJ databases">
        <authorList>
            <consortium name="Diatom Consortium"/>
            <person name="Grigoriev I."/>
            <person name="Grimwood J."/>
            <person name="Kuo A."/>
            <person name="Otillar R.P."/>
            <person name="Salamov A."/>
            <person name="Detter J.C."/>
            <person name="Lindquist E."/>
            <person name="Shapiro H."/>
            <person name="Lucas S."/>
            <person name="Glavina del Rio T."/>
            <person name="Pitluck S."/>
            <person name="Rokhsar D."/>
            <person name="Bowler C."/>
        </authorList>
    </citation>
    <scope>GENOME REANNOTATION</scope>
    <source>
        <strain evidence="9">CCAP 1055/1</strain>
    </source>
</reference>
<name>B7FX90_PHATC</name>
<reference evidence="8 9" key="1">
    <citation type="journal article" date="2008" name="Nature">
        <title>The Phaeodactylum genome reveals the evolutionary history of diatom genomes.</title>
        <authorList>
            <person name="Bowler C."/>
            <person name="Allen A.E."/>
            <person name="Badger J.H."/>
            <person name="Grimwood J."/>
            <person name="Jabbari K."/>
            <person name="Kuo A."/>
            <person name="Maheswari U."/>
            <person name="Martens C."/>
            <person name="Maumus F."/>
            <person name="Otillar R.P."/>
            <person name="Rayko E."/>
            <person name="Salamov A."/>
            <person name="Vandepoele K."/>
            <person name="Beszteri B."/>
            <person name="Gruber A."/>
            <person name="Heijde M."/>
            <person name="Katinka M."/>
            <person name="Mock T."/>
            <person name="Valentin K."/>
            <person name="Verret F."/>
            <person name="Berges J.A."/>
            <person name="Brownlee C."/>
            <person name="Cadoret J.P."/>
            <person name="Chiovitti A."/>
            <person name="Choi C.J."/>
            <person name="Coesel S."/>
            <person name="De Martino A."/>
            <person name="Detter J.C."/>
            <person name="Durkin C."/>
            <person name="Falciatore A."/>
            <person name="Fournet J."/>
            <person name="Haruta M."/>
            <person name="Huysman M.J."/>
            <person name="Jenkins B.D."/>
            <person name="Jiroutova K."/>
            <person name="Jorgensen R.E."/>
            <person name="Joubert Y."/>
            <person name="Kaplan A."/>
            <person name="Kroger N."/>
            <person name="Kroth P.G."/>
            <person name="La Roche J."/>
            <person name="Lindquist E."/>
            <person name="Lommer M."/>
            <person name="Martin-Jezequel V."/>
            <person name="Lopez P.J."/>
            <person name="Lucas S."/>
            <person name="Mangogna M."/>
            <person name="McGinnis K."/>
            <person name="Medlin L.K."/>
            <person name="Montsant A."/>
            <person name="Oudot-Le Secq M.P."/>
            <person name="Napoli C."/>
            <person name="Obornik M."/>
            <person name="Parker M.S."/>
            <person name="Petit J.L."/>
            <person name="Porcel B.M."/>
            <person name="Poulsen N."/>
            <person name="Robison M."/>
            <person name="Rychlewski L."/>
            <person name="Rynearson T.A."/>
            <person name="Schmutz J."/>
            <person name="Shapiro H."/>
            <person name="Siaut M."/>
            <person name="Stanley M."/>
            <person name="Sussman M.R."/>
            <person name="Taylor A.R."/>
            <person name="Vardi A."/>
            <person name="von Dassow P."/>
            <person name="Vyverman W."/>
            <person name="Willis A."/>
            <person name="Wyrwicz L.S."/>
            <person name="Rokhsar D.S."/>
            <person name="Weissenbach J."/>
            <person name="Armbrust E.V."/>
            <person name="Green B.R."/>
            <person name="Van de Peer Y."/>
            <person name="Grigoriev I.V."/>
        </authorList>
    </citation>
    <scope>NUCLEOTIDE SEQUENCE [LARGE SCALE GENOMIC DNA]</scope>
    <source>
        <strain evidence="8 9">CCAP 1055/1</strain>
    </source>
</reference>
<accession>B7FX90</accession>